<name>A0A446CK68_9BURK</name>
<dbReference type="AlphaFoldDB" id="A0A446CK68"/>
<dbReference type="RefSeq" id="WP_129241711.1">
    <property type="nucleotide sequence ID" value="NZ_UFQC01000014.1"/>
</dbReference>
<dbReference type="OrthoDB" id="8770541at2"/>
<evidence type="ECO:0000313" key="1">
    <source>
        <dbReference type="EMBL" id="SSW68282.1"/>
    </source>
</evidence>
<protein>
    <submittedName>
        <fullName evidence="1">Uncharacterized protein</fullName>
    </submittedName>
</protein>
<gene>
    <name evidence="1" type="ORF">AVE30378_03018</name>
</gene>
<organism evidence="1 2">
    <name type="scientific">Achromobacter veterisilvae</name>
    <dbReference type="NCBI Taxonomy" id="2069367"/>
    <lineage>
        <taxon>Bacteria</taxon>
        <taxon>Pseudomonadati</taxon>
        <taxon>Pseudomonadota</taxon>
        <taxon>Betaproteobacteria</taxon>
        <taxon>Burkholderiales</taxon>
        <taxon>Alcaligenaceae</taxon>
        <taxon>Achromobacter</taxon>
    </lineage>
</organism>
<reference evidence="1 2" key="1">
    <citation type="submission" date="2018-07" db="EMBL/GenBank/DDBJ databases">
        <authorList>
            <person name="Peeters C."/>
        </authorList>
    </citation>
    <scope>NUCLEOTIDE SEQUENCE [LARGE SCALE GENOMIC DNA]</scope>
    <source>
        <strain evidence="1 2">LMG 30378</strain>
    </source>
</reference>
<evidence type="ECO:0000313" key="2">
    <source>
        <dbReference type="Proteomes" id="UP000289465"/>
    </source>
</evidence>
<dbReference type="Proteomes" id="UP000289465">
    <property type="component" value="Unassembled WGS sequence"/>
</dbReference>
<sequence length="229" mass="25611">MRDQNSMNRHPYTLDELLEITVGNLYAAYKSVKRSEVPWERFVEQVLGPVAKYDLGETDRPLDILLQYLSDEDRAKGPEFVSRSSIGPIALSATYFFRADRARKEGHADHAWSYLADARYWCGVALSQKGVDAAFQLVQGDLSRSGGKGRAASFGPIKQYAFGLVESEKPSGGWQSRSQAVKKIKDKVLAYAKTQGKSMSGDQAMKTIDGWLGSMPEKDQYFPKKKERA</sequence>
<proteinExistence type="predicted"/>
<dbReference type="EMBL" id="UFQC01000014">
    <property type="protein sequence ID" value="SSW68282.1"/>
    <property type="molecule type" value="Genomic_DNA"/>
</dbReference>
<accession>A0A446CK68</accession>